<accession>A0A9N9CFH3</accession>
<proteinExistence type="predicted"/>
<evidence type="ECO:0000259" key="2">
    <source>
        <dbReference type="PROSITE" id="PS50105"/>
    </source>
</evidence>
<sequence>MDEKMIKPMPSFHKESPNMELKLLIKSGSVANPAKWLTLPLASFLEFINALHEEVKSLLGYENIKKKHYTVAYKESTARKSLMVLVSLTKHNNKKGNNREWKRKKKAVSKGSESSSSTSTSDIPTMPKKKAKMPKVKDLNENEIRIAETINVLRNRYHCTQHDRSCLVQNHHHLRLTPSHLKLWAHDTLHGGSIESPPTLPLFGMNSSKELSAPRPIQQSYLPPPPHYYTYAPSYPPSSPSSLSLSHSTVLSPQKKILIPSIKEFLSELDEIHGEGTYTRFEDSFVEQEVLVQFISELTDTKFEKLGVEKIGWRKVLKRAALKYA</sequence>
<dbReference type="OrthoDB" id="2406270at2759"/>
<dbReference type="Proteomes" id="UP000789572">
    <property type="component" value="Unassembled WGS sequence"/>
</dbReference>
<evidence type="ECO:0000256" key="1">
    <source>
        <dbReference type="SAM" id="MobiDB-lite"/>
    </source>
</evidence>
<feature type="region of interest" description="Disordered" evidence="1">
    <location>
        <begin position="93"/>
        <end position="136"/>
    </location>
</feature>
<keyword evidence="4" id="KW-1185">Reference proteome</keyword>
<gene>
    <name evidence="3" type="ORF">POCULU_LOCUS7320</name>
</gene>
<feature type="compositionally biased region" description="Basic residues" evidence="1">
    <location>
        <begin position="93"/>
        <end position="108"/>
    </location>
</feature>
<organism evidence="3 4">
    <name type="scientific">Paraglomus occultum</name>
    <dbReference type="NCBI Taxonomy" id="144539"/>
    <lineage>
        <taxon>Eukaryota</taxon>
        <taxon>Fungi</taxon>
        <taxon>Fungi incertae sedis</taxon>
        <taxon>Mucoromycota</taxon>
        <taxon>Glomeromycotina</taxon>
        <taxon>Glomeromycetes</taxon>
        <taxon>Paraglomerales</taxon>
        <taxon>Paraglomeraceae</taxon>
        <taxon>Paraglomus</taxon>
    </lineage>
</organism>
<dbReference type="EMBL" id="CAJVPJ010001621">
    <property type="protein sequence ID" value="CAG8598051.1"/>
    <property type="molecule type" value="Genomic_DNA"/>
</dbReference>
<dbReference type="PROSITE" id="PS50105">
    <property type="entry name" value="SAM_DOMAIN"/>
    <property type="match status" value="1"/>
</dbReference>
<name>A0A9N9CFH3_9GLOM</name>
<feature type="compositionally biased region" description="Low complexity" evidence="1">
    <location>
        <begin position="109"/>
        <end position="121"/>
    </location>
</feature>
<dbReference type="AlphaFoldDB" id="A0A9N9CFH3"/>
<feature type="domain" description="SAM" evidence="2">
    <location>
        <begin position="261"/>
        <end position="325"/>
    </location>
</feature>
<protein>
    <submittedName>
        <fullName evidence="3">9545_t:CDS:1</fullName>
    </submittedName>
</protein>
<evidence type="ECO:0000313" key="3">
    <source>
        <dbReference type="EMBL" id="CAG8598051.1"/>
    </source>
</evidence>
<evidence type="ECO:0000313" key="4">
    <source>
        <dbReference type="Proteomes" id="UP000789572"/>
    </source>
</evidence>
<comment type="caution">
    <text evidence="3">The sequence shown here is derived from an EMBL/GenBank/DDBJ whole genome shotgun (WGS) entry which is preliminary data.</text>
</comment>
<reference evidence="3" key="1">
    <citation type="submission" date="2021-06" db="EMBL/GenBank/DDBJ databases">
        <authorList>
            <person name="Kallberg Y."/>
            <person name="Tangrot J."/>
            <person name="Rosling A."/>
        </authorList>
    </citation>
    <scope>NUCLEOTIDE SEQUENCE</scope>
    <source>
        <strain evidence="3">IA702</strain>
    </source>
</reference>
<dbReference type="InterPro" id="IPR001660">
    <property type="entry name" value="SAM"/>
</dbReference>